<evidence type="ECO:0000256" key="1">
    <source>
        <dbReference type="SAM" id="Phobius"/>
    </source>
</evidence>
<feature type="transmembrane region" description="Helical" evidence="1">
    <location>
        <begin position="108"/>
        <end position="125"/>
    </location>
</feature>
<organism evidence="3 4">
    <name type="scientific">Nocardioides luteus</name>
    <dbReference type="NCBI Taxonomy" id="1844"/>
    <lineage>
        <taxon>Bacteria</taxon>
        <taxon>Bacillati</taxon>
        <taxon>Actinomycetota</taxon>
        <taxon>Actinomycetes</taxon>
        <taxon>Propionibacteriales</taxon>
        <taxon>Nocardioidaceae</taxon>
        <taxon>Nocardioides</taxon>
    </lineage>
</organism>
<feature type="signal peptide" evidence="2">
    <location>
        <begin position="1"/>
        <end position="23"/>
    </location>
</feature>
<sequence>MFVRVLKALCVAVLALVGLAVMASSLTQSGGDRMGMALFGFAVLVVAAGSAVVWFPRSRRPEAYVSAVEGAVTLSLTRRLQVVTLTMLVVLGVLLLVGAVAVGGPSGWILGVLALVLLLPVPDLLTGVARRPCLQIDAHRVAMRGAAQDVQIAWADVLDVSQADLNAQTPVVRVRGRDGAASYEHTKRGILFGRRPAGPDLDVPSTSLDDPYGIYVILNGLAMARDEERPGMVAAIPELLRDRADGIRPENEPRR</sequence>
<evidence type="ECO:0000313" key="3">
    <source>
        <dbReference type="EMBL" id="GLJ66157.1"/>
    </source>
</evidence>
<accession>A0ABQ5SPT3</accession>
<feature type="transmembrane region" description="Helical" evidence="1">
    <location>
        <begin position="82"/>
        <end position="102"/>
    </location>
</feature>
<gene>
    <name evidence="3" type="ORF">GCM10017579_01930</name>
</gene>
<keyword evidence="2" id="KW-0732">Signal</keyword>
<protein>
    <recommendedName>
        <fullName evidence="5">Bacterial Pleckstrin homology domain-containing protein</fullName>
    </recommendedName>
</protein>
<evidence type="ECO:0000313" key="4">
    <source>
        <dbReference type="Proteomes" id="UP001142292"/>
    </source>
</evidence>
<evidence type="ECO:0008006" key="5">
    <source>
        <dbReference type="Google" id="ProtNLM"/>
    </source>
</evidence>
<name>A0ABQ5SPT3_9ACTN</name>
<dbReference type="Proteomes" id="UP001142292">
    <property type="component" value="Unassembled WGS sequence"/>
</dbReference>
<evidence type="ECO:0000256" key="2">
    <source>
        <dbReference type="SAM" id="SignalP"/>
    </source>
</evidence>
<feature type="transmembrane region" description="Helical" evidence="1">
    <location>
        <begin position="33"/>
        <end position="55"/>
    </location>
</feature>
<keyword evidence="1" id="KW-0812">Transmembrane</keyword>
<keyword evidence="1" id="KW-0472">Membrane</keyword>
<keyword evidence="1" id="KW-1133">Transmembrane helix</keyword>
<keyword evidence="4" id="KW-1185">Reference proteome</keyword>
<proteinExistence type="predicted"/>
<reference evidence="3" key="2">
    <citation type="submission" date="2023-01" db="EMBL/GenBank/DDBJ databases">
        <authorList>
            <person name="Sun Q."/>
            <person name="Evtushenko L."/>
        </authorList>
    </citation>
    <scope>NUCLEOTIDE SEQUENCE</scope>
    <source>
        <strain evidence="3">VKM Ac-1246</strain>
    </source>
</reference>
<reference evidence="3" key="1">
    <citation type="journal article" date="2014" name="Int. J. Syst. Evol. Microbiol.">
        <title>Complete genome of a new Firmicutes species belonging to the dominant human colonic microbiota ('Ruminococcus bicirculans') reveals two chromosomes and a selective capacity to utilize plant glucans.</title>
        <authorList>
            <consortium name="NISC Comparative Sequencing Program"/>
            <person name="Wegmann U."/>
            <person name="Louis P."/>
            <person name="Goesmann A."/>
            <person name="Henrissat B."/>
            <person name="Duncan S.H."/>
            <person name="Flint H.J."/>
        </authorList>
    </citation>
    <scope>NUCLEOTIDE SEQUENCE</scope>
    <source>
        <strain evidence="3">VKM Ac-1246</strain>
    </source>
</reference>
<dbReference type="EMBL" id="BSEL01000001">
    <property type="protein sequence ID" value="GLJ66157.1"/>
    <property type="molecule type" value="Genomic_DNA"/>
</dbReference>
<comment type="caution">
    <text evidence="3">The sequence shown here is derived from an EMBL/GenBank/DDBJ whole genome shotgun (WGS) entry which is preliminary data.</text>
</comment>
<feature type="chain" id="PRO_5045206463" description="Bacterial Pleckstrin homology domain-containing protein" evidence="2">
    <location>
        <begin position="24"/>
        <end position="255"/>
    </location>
</feature>